<dbReference type="Pfam" id="PF03746">
    <property type="entry name" value="LamB_YcsF"/>
    <property type="match status" value="1"/>
</dbReference>
<proteinExistence type="predicted"/>
<accession>A0AAU7TXL2</accession>
<dbReference type="EC" id="3.5.2.9" evidence="1"/>
<dbReference type="RefSeq" id="WP_350261459.1">
    <property type="nucleotide sequence ID" value="NZ_CP158292.1"/>
</dbReference>
<dbReference type="PANTHER" id="PTHR30292">
    <property type="entry name" value="UNCHARACTERIZED PROTEIN YBGL-RELATED"/>
    <property type="match status" value="1"/>
</dbReference>
<dbReference type="InterPro" id="IPR005501">
    <property type="entry name" value="LamB/YcsF/PxpA-like"/>
</dbReference>
<dbReference type="Gene3D" id="3.20.20.370">
    <property type="entry name" value="Glycoside hydrolase/deacetylase"/>
    <property type="match status" value="1"/>
</dbReference>
<dbReference type="GO" id="GO:0005975">
    <property type="term" value="P:carbohydrate metabolic process"/>
    <property type="evidence" value="ECO:0007669"/>
    <property type="project" value="InterPro"/>
</dbReference>
<dbReference type="GO" id="GO:0017168">
    <property type="term" value="F:5-oxoprolinase (ATP-hydrolyzing) activity"/>
    <property type="evidence" value="ECO:0007669"/>
    <property type="project" value="UniProtKB-EC"/>
</dbReference>
<gene>
    <name evidence="1" type="ORF">AAF463_02170</name>
</gene>
<dbReference type="InterPro" id="IPR011330">
    <property type="entry name" value="Glyco_hydro/deAcase_b/a-brl"/>
</dbReference>
<dbReference type="PANTHER" id="PTHR30292:SF0">
    <property type="entry name" value="5-OXOPROLINASE SUBUNIT A"/>
    <property type="match status" value="1"/>
</dbReference>
<sequence>MKIDVNSDMGEGFGVYQLCDDAALMKVVSSANIACGFHAGDPAIMTNMVRLAKAHGVGIGAHPGLPDRQGFGRRELPFSAEEICQQVAYQLGALTAIARAEGTHVSHFSFHAAMGNIVNRDAALAQQVMELVARINSELIIFAQPDTIIEVAAQAAGLKTLTLFLADRAYDAQGRLVPRGIAGAVINEESALRARVRQFLQHGTVTTIEGEEIAVRARSILVHSDTPGSLALATIMRSEIEACGHQVAPAAEVLQSR</sequence>
<organism evidence="1">
    <name type="scientific">Pantoea sp. BJ2</name>
    <dbReference type="NCBI Taxonomy" id="3141322"/>
    <lineage>
        <taxon>Bacteria</taxon>
        <taxon>Pseudomonadati</taxon>
        <taxon>Pseudomonadota</taxon>
        <taxon>Gammaproteobacteria</taxon>
        <taxon>Enterobacterales</taxon>
        <taxon>Erwiniaceae</taxon>
        <taxon>Pantoea</taxon>
    </lineage>
</organism>
<dbReference type="SUPFAM" id="SSF88713">
    <property type="entry name" value="Glycoside hydrolase/deacetylase"/>
    <property type="match status" value="1"/>
</dbReference>
<name>A0AAU7TXL2_9GAMM</name>
<reference evidence="1" key="1">
    <citation type="submission" date="2024-06" db="EMBL/GenBank/DDBJ databases">
        <title>Multiomics insights into the TNT degradation mechanism by Pantoea sp. BJ2 isolated from an ammunition destruction site.</title>
        <authorList>
            <person name="Luo J."/>
        </authorList>
    </citation>
    <scope>NUCLEOTIDE SEQUENCE</scope>
    <source>
        <strain evidence="1">BJ2</strain>
    </source>
</reference>
<dbReference type="NCBIfam" id="NF003814">
    <property type="entry name" value="PRK05406.1-3"/>
    <property type="match status" value="1"/>
</dbReference>
<dbReference type="AlphaFoldDB" id="A0AAU7TXL2"/>
<dbReference type="EMBL" id="CP158292">
    <property type="protein sequence ID" value="XBV45164.1"/>
    <property type="molecule type" value="Genomic_DNA"/>
</dbReference>
<dbReference type="CDD" id="cd10787">
    <property type="entry name" value="LamB_YcsF_like"/>
    <property type="match status" value="1"/>
</dbReference>
<evidence type="ECO:0000313" key="1">
    <source>
        <dbReference type="EMBL" id="XBV45164.1"/>
    </source>
</evidence>
<dbReference type="NCBIfam" id="NF003816">
    <property type="entry name" value="PRK05406.1-5"/>
    <property type="match status" value="1"/>
</dbReference>
<protein>
    <submittedName>
        <fullName evidence="1">5-oxoprolinase subunit PxpA</fullName>
        <ecNumber evidence="1">3.5.2.9</ecNumber>
    </submittedName>
</protein>
<keyword evidence="1" id="KW-0378">Hydrolase</keyword>